<dbReference type="Pfam" id="PF09941">
    <property type="entry name" value="DUF2173"/>
    <property type="match status" value="1"/>
</dbReference>
<protein>
    <recommendedName>
        <fullName evidence="3">DUF2173 family protein</fullName>
    </recommendedName>
</protein>
<dbReference type="EMBL" id="LDUG01000008">
    <property type="protein sequence ID" value="KVW98943.1"/>
    <property type="molecule type" value="Genomic_DNA"/>
</dbReference>
<evidence type="ECO:0008006" key="3">
    <source>
        <dbReference type="Google" id="ProtNLM"/>
    </source>
</evidence>
<comment type="caution">
    <text evidence="1">The sequence shown here is derived from an EMBL/GenBank/DDBJ whole genome shotgun (WGS) entry which is preliminary data.</text>
</comment>
<dbReference type="AlphaFoldDB" id="A0A125BDK3"/>
<dbReference type="STRING" id="1123392.GCA_000376425_00210"/>
<name>A0A125BDK3_THIDE</name>
<organism evidence="1 2">
    <name type="scientific">Thiobacillus denitrificans</name>
    <dbReference type="NCBI Taxonomy" id="36861"/>
    <lineage>
        <taxon>Bacteria</taxon>
        <taxon>Pseudomonadati</taxon>
        <taxon>Pseudomonadota</taxon>
        <taxon>Betaproteobacteria</taxon>
        <taxon>Nitrosomonadales</taxon>
        <taxon>Thiobacillaceae</taxon>
        <taxon>Thiobacillus</taxon>
    </lineage>
</organism>
<keyword evidence="2" id="KW-1185">Reference proteome</keyword>
<evidence type="ECO:0000313" key="1">
    <source>
        <dbReference type="EMBL" id="KVW98943.1"/>
    </source>
</evidence>
<dbReference type="Proteomes" id="UP000064243">
    <property type="component" value="Unassembled WGS sequence"/>
</dbReference>
<gene>
    <name evidence="1" type="ORF">ABW22_02755</name>
</gene>
<dbReference type="OrthoDB" id="8562534at2"/>
<dbReference type="InterPro" id="IPR018685">
    <property type="entry name" value="DUF2173"/>
</dbReference>
<accession>A0A125BDK3</accession>
<reference evidence="1 2" key="1">
    <citation type="journal article" date="2015" name="Appl. Environ. Microbiol.">
        <title>Aerobic and Anaerobic Thiosulfate Oxidation by a Cold-Adapted, Subglacial Chemoautotroph.</title>
        <authorList>
            <person name="Harrold Z.R."/>
            <person name="Skidmore M.L."/>
            <person name="Hamilton T.L."/>
            <person name="Desch L."/>
            <person name="Amada K."/>
            <person name="van Gelder W."/>
            <person name="Glover K."/>
            <person name="Roden E.E."/>
            <person name="Boyd E.S."/>
        </authorList>
    </citation>
    <scope>NUCLEOTIDE SEQUENCE [LARGE SCALE GENOMIC DNA]</scope>
    <source>
        <strain evidence="1 2">RG</strain>
    </source>
</reference>
<dbReference type="RefSeq" id="WP_059751745.1">
    <property type="nucleotide sequence ID" value="NZ_LDUG01000008.1"/>
</dbReference>
<dbReference type="PATRIC" id="fig|36861.3.peg.3416"/>
<evidence type="ECO:0000313" key="2">
    <source>
        <dbReference type="Proteomes" id="UP000064243"/>
    </source>
</evidence>
<proteinExistence type="predicted"/>
<sequence length="111" mass="12299">MSLRKILVLDGVTAVCRFRDDGVVMEAEGVLPQELMERLAKFAQWYRRMVSGNTDLLSLFTQMRGWSPSQGWIVQGEGMTVCSAGNLVCMFENAQGSLNQIMQALGDAAHE</sequence>